<evidence type="ECO:0000313" key="3">
    <source>
        <dbReference type="Proteomes" id="UP001476798"/>
    </source>
</evidence>
<feature type="region of interest" description="Disordered" evidence="1">
    <location>
        <begin position="57"/>
        <end position="79"/>
    </location>
</feature>
<evidence type="ECO:0000256" key="1">
    <source>
        <dbReference type="SAM" id="MobiDB-lite"/>
    </source>
</evidence>
<keyword evidence="3" id="KW-1185">Reference proteome</keyword>
<sequence length="108" mass="12079">MGERRGRPGQVAGPLPDNRDTQDKQPCTHPFIPKGNLERPINLPVIGLWEEARVPGENPHMHRENMQSLQKDPRPGVEPRTILLQGNSTTNCATMQPSLENPQICELV</sequence>
<accession>A0ABV0NHY5</accession>
<name>A0ABV0NHY5_9TELE</name>
<evidence type="ECO:0000313" key="2">
    <source>
        <dbReference type="EMBL" id="MEQ2170474.1"/>
    </source>
</evidence>
<proteinExistence type="predicted"/>
<comment type="caution">
    <text evidence="2">The sequence shown here is derived from an EMBL/GenBank/DDBJ whole genome shotgun (WGS) entry which is preliminary data.</text>
</comment>
<dbReference type="EMBL" id="JAHRIO010039997">
    <property type="protein sequence ID" value="MEQ2170474.1"/>
    <property type="molecule type" value="Genomic_DNA"/>
</dbReference>
<protein>
    <recommendedName>
        <fullName evidence="4">Prolactin receptor</fullName>
    </recommendedName>
</protein>
<reference evidence="2 3" key="1">
    <citation type="submission" date="2021-06" db="EMBL/GenBank/DDBJ databases">
        <authorList>
            <person name="Palmer J.M."/>
        </authorList>
    </citation>
    <scope>NUCLEOTIDE SEQUENCE [LARGE SCALE GENOMIC DNA]</scope>
    <source>
        <strain evidence="2 3">GA_2019</strain>
        <tissue evidence="2">Muscle</tissue>
    </source>
</reference>
<dbReference type="Proteomes" id="UP001476798">
    <property type="component" value="Unassembled WGS sequence"/>
</dbReference>
<evidence type="ECO:0008006" key="4">
    <source>
        <dbReference type="Google" id="ProtNLM"/>
    </source>
</evidence>
<feature type="compositionally biased region" description="Basic and acidic residues" evidence="1">
    <location>
        <begin position="57"/>
        <end position="77"/>
    </location>
</feature>
<organism evidence="2 3">
    <name type="scientific">Goodea atripinnis</name>
    <dbReference type="NCBI Taxonomy" id="208336"/>
    <lineage>
        <taxon>Eukaryota</taxon>
        <taxon>Metazoa</taxon>
        <taxon>Chordata</taxon>
        <taxon>Craniata</taxon>
        <taxon>Vertebrata</taxon>
        <taxon>Euteleostomi</taxon>
        <taxon>Actinopterygii</taxon>
        <taxon>Neopterygii</taxon>
        <taxon>Teleostei</taxon>
        <taxon>Neoteleostei</taxon>
        <taxon>Acanthomorphata</taxon>
        <taxon>Ovalentaria</taxon>
        <taxon>Atherinomorphae</taxon>
        <taxon>Cyprinodontiformes</taxon>
        <taxon>Goodeidae</taxon>
        <taxon>Goodea</taxon>
    </lineage>
</organism>
<feature type="region of interest" description="Disordered" evidence="1">
    <location>
        <begin position="1"/>
        <end position="38"/>
    </location>
</feature>
<gene>
    <name evidence="2" type="ORF">GOODEAATRI_000587</name>
</gene>